<proteinExistence type="predicted"/>
<name>A0A8X6YBI4_9ARAC</name>
<dbReference type="AlphaFoldDB" id="A0A8X6YBI4"/>
<reference evidence="1" key="1">
    <citation type="submission" date="2020-08" db="EMBL/GenBank/DDBJ databases">
        <title>Multicomponent nature underlies the extraordinary mechanical properties of spider dragline silk.</title>
        <authorList>
            <person name="Kono N."/>
            <person name="Nakamura H."/>
            <person name="Mori M."/>
            <person name="Yoshida Y."/>
            <person name="Ohtoshi R."/>
            <person name="Malay A.D."/>
            <person name="Moran D.A.P."/>
            <person name="Tomita M."/>
            <person name="Numata K."/>
            <person name="Arakawa K."/>
        </authorList>
    </citation>
    <scope>NUCLEOTIDE SEQUENCE</scope>
</reference>
<keyword evidence="2" id="KW-1185">Reference proteome</keyword>
<sequence length="72" mass="7986">MMSLLLNAVTTCIPHQAARSNEARHIPEMVGLRTCEEDILNFNLLEYSGYGNLVVKMASVSLQVQLHGRTTV</sequence>
<comment type="caution">
    <text evidence="1">The sequence shown here is derived from an EMBL/GenBank/DDBJ whole genome shotgun (WGS) entry which is preliminary data.</text>
</comment>
<evidence type="ECO:0000313" key="2">
    <source>
        <dbReference type="Proteomes" id="UP000886998"/>
    </source>
</evidence>
<gene>
    <name evidence="1" type="ORF">TNIN_256691</name>
</gene>
<organism evidence="1 2">
    <name type="scientific">Trichonephila inaurata madagascariensis</name>
    <dbReference type="NCBI Taxonomy" id="2747483"/>
    <lineage>
        <taxon>Eukaryota</taxon>
        <taxon>Metazoa</taxon>
        <taxon>Ecdysozoa</taxon>
        <taxon>Arthropoda</taxon>
        <taxon>Chelicerata</taxon>
        <taxon>Arachnida</taxon>
        <taxon>Araneae</taxon>
        <taxon>Araneomorphae</taxon>
        <taxon>Entelegynae</taxon>
        <taxon>Araneoidea</taxon>
        <taxon>Nephilidae</taxon>
        <taxon>Trichonephila</taxon>
        <taxon>Trichonephila inaurata</taxon>
    </lineage>
</organism>
<evidence type="ECO:0000313" key="1">
    <source>
        <dbReference type="EMBL" id="GFY69760.1"/>
    </source>
</evidence>
<protein>
    <submittedName>
        <fullName evidence="1">Uncharacterized protein</fullName>
    </submittedName>
</protein>
<dbReference type="EMBL" id="BMAV01017780">
    <property type="protein sequence ID" value="GFY69760.1"/>
    <property type="molecule type" value="Genomic_DNA"/>
</dbReference>
<accession>A0A8X6YBI4</accession>
<dbReference type="Proteomes" id="UP000886998">
    <property type="component" value="Unassembled WGS sequence"/>
</dbReference>